<comment type="caution">
    <text evidence="1">The sequence shown here is derived from an EMBL/GenBank/DDBJ whole genome shotgun (WGS) entry which is preliminary data.</text>
</comment>
<proteinExistence type="predicted"/>
<name>A0A392R919_9FABA</name>
<accession>A0A392R919</accession>
<evidence type="ECO:0000313" key="2">
    <source>
        <dbReference type="Proteomes" id="UP000265520"/>
    </source>
</evidence>
<feature type="non-terminal residue" evidence="1">
    <location>
        <position position="53"/>
    </location>
</feature>
<sequence length="53" mass="5462">MTTGVYLPDLCEKHKTNPRRAMVELVSSGAAFGPVSSVSEDIVSAPASAPSSL</sequence>
<reference evidence="1 2" key="1">
    <citation type="journal article" date="2018" name="Front. Plant Sci.">
        <title>Red Clover (Trifolium pratense) and Zigzag Clover (T. medium) - A Picture of Genomic Similarities and Differences.</title>
        <authorList>
            <person name="Dluhosova J."/>
            <person name="Istvanek J."/>
            <person name="Nedelnik J."/>
            <person name="Repkova J."/>
        </authorList>
    </citation>
    <scope>NUCLEOTIDE SEQUENCE [LARGE SCALE GENOMIC DNA]</scope>
    <source>
        <strain evidence="2">cv. 10/8</strain>
        <tissue evidence="1">Leaf</tissue>
    </source>
</reference>
<dbReference type="AlphaFoldDB" id="A0A392R919"/>
<dbReference type="InterPro" id="IPR009489">
    <property type="entry name" value="PAR1"/>
</dbReference>
<dbReference type="EMBL" id="LXQA010198098">
    <property type="protein sequence ID" value="MCI32717.1"/>
    <property type="molecule type" value="Genomic_DNA"/>
</dbReference>
<dbReference type="Proteomes" id="UP000265520">
    <property type="component" value="Unassembled WGS sequence"/>
</dbReference>
<keyword evidence="2" id="KW-1185">Reference proteome</keyword>
<protein>
    <submittedName>
        <fullName evidence="1">Uncharacterized protein</fullName>
    </submittedName>
</protein>
<evidence type="ECO:0000313" key="1">
    <source>
        <dbReference type="EMBL" id="MCI32717.1"/>
    </source>
</evidence>
<dbReference type="Pfam" id="PF06521">
    <property type="entry name" value="PAR1"/>
    <property type="match status" value="1"/>
</dbReference>
<organism evidence="1 2">
    <name type="scientific">Trifolium medium</name>
    <dbReference type="NCBI Taxonomy" id="97028"/>
    <lineage>
        <taxon>Eukaryota</taxon>
        <taxon>Viridiplantae</taxon>
        <taxon>Streptophyta</taxon>
        <taxon>Embryophyta</taxon>
        <taxon>Tracheophyta</taxon>
        <taxon>Spermatophyta</taxon>
        <taxon>Magnoliopsida</taxon>
        <taxon>eudicotyledons</taxon>
        <taxon>Gunneridae</taxon>
        <taxon>Pentapetalae</taxon>
        <taxon>rosids</taxon>
        <taxon>fabids</taxon>
        <taxon>Fabales</taxon>
        <taxon>Fabaceae</taxon>
        <taxon>Papilionoideae</taxon>
        <taxon>50 kb inversion clade</taxon>
        <taxon>NPAAA clade</taxon>
        <taxon>Hologalegina</taxon>
        <taxon>IRL clade</taxon>
        <taxon>Trifolieae</taxon>
        <taxon>Trifolium</taxon>
    </lineage>
</organism>